<keyword evidence="4" id="KW-1185">Reference proteome</keyword>
<protein>
    <submittedName>
        <fullName evidence="3">Serine hydrolase domain-containing protein</fullName>
        <ecNumber evidence="3">3.-.-.-</ecNumber>
    </submittedName>
</protein>
<feature type="domain" description="Beta-lactamase-related" evidence="2">
    <location>
        <begin position="40"/>
        <end position="307"/>
    </location>
</feature>
<dbReference type="GO" id="GO:0016787">
    <property type="term" value="F:hydrolase activity"/>
    <property type="evidence" value="ECO:0007669"/>
    <property type="project" value="UniProtKB-KW"/>
</dbReference>
<accession>A0ABV9NL38</accession>
<name>A0ABV9NL38_9GAMM</name>
<feature type="signal peptide" evidence="1">
    <location>
        <begin position="1"/>
        <end position="20"/>
    </location>
</feature>
<dbReference type="Pfam" id="PF00144">
    <property type="entry name" value="Beta-lactamase"/>
    <property type="match status" value="1"/>
</dbReference>
<organism evidence="3 4">
    <name type="scientific">Coralloluteibacterium thermophilum</name>
    <dbReference type="NCBI Taxonomy" id="2707049"/>
    <lineage>
        <taxon>Bacteria</taxon>
        <taxon>Pseudomonadati</taxon>
        <taxon>Pseudomonadota</taxon>
        <taxon>Gammaproteobacteria</taxon>
        <taxon>Lysobacterales</taxon>
        <taxon>Lysobacteraceae</taxon>
        <taxon>Coralloluteibacterium</taxon>
    </lineage>
</organism>
<dbReference type="EMBL" id="JBHSGG010000007">
    <property type="protein sequence ID" value="MFC4727263.1"/>
    <property type="molecule type" value="Genomic_DNA"/>
</dbReference>
<dbReference type="Proteomes" id="UP001595892">
    <property type="component" value="Unassembled WGS sequence"/>
</dbReference>
<dbReference type="EC" id="3.-.-.-" evidence="3"/>
<keyword evidence="1" id="KW-0732">Signal</keyword>
<proteinExistence type="predicted"/>
<evidence type="ECO:0000259" key="2">
    <source>
        <dbReference type="Pfam" id="PF00144"/>
    </source>
</evidence>
<dbReference type="RefSeq" id="WP_377003285.1">
    <property type="nucleotide sequence ID" value="NZ_JBHSGG010000007.1"/>
</dbReference>
<dbReference type="PANTHER" id="PTHR43283">
    <property type="entry name" value="BETA-LACTAMASE-RELATED"/>
    <property type="match status" value="1"/>
</dbReference>
<comment type="caution">
    <text evidence="3">The sequence shown here is derived from an EMBL/GenBank/DDBJ whole genome shotgun (WGS) entry which is preliminary data.</text>
</comment>
<dbReference type="InterPro" id="IPR012338">
    <property type="entry name" value="Beta-lactam/transpept-like"/>
</dbReference>
<evidence type="ECO:0000313" key="4">
    <source>
        <dbReference type="Proteomes" id="UP001595892"/>
    </source>
</evidence>
<dbReference type="InterPro" id="IPR050789">
    <property type="entry name" value="Diverse_Enzym_Activities"/>
</dbReference>
<evidence type="ECO:0000256" key="1">
    <source>
        <dbReference type="SAM" id="SignalP"/>
    </source>
</evidence>
<gene>
    <name evidence="3" type="ORF">ACFO3Q_03655</name>
</gene>
<dbReference type="PANTHER" id="PTHR43283:SF7">
    <property type="entry name" value="BETA-LACTAMASE-RELATED DOMAIN-CONTAINING PROTEIN"/>
    <property type="match status" value="1"/>
</dbReference>
<feature type="chain" id="PRO_5045770698" evidence="1">
    <location>
        <begin position="21"/>
        <end position="333"/>
    </location>
</feature>
<keyword evidence="3" id="KW-0378">Hydrolase</keyword>
<sequence>MPALVLSFLVLLVLSAPARAAPALAAVLDDAAALAPLRTVVVARDGEVLAERGYRGHATTRPANIKSASKAVVSALVGIAIDRGLLEGVDQPTAPLLADALPPDPDPRLQAITIGHLLSMQAGLAPTSGRNYGRWVASPDWVRAALAQPFVDEPGGGMLYSTGSTHLLTAILVRVSGRPARALADEWLGVQPGFAIAAWDRDPQGIHFGGNQMAMTPRALLAFGELYRSGGLSRDGVRVLDPAWIAASWTPRTRSVFNGDGYGYAWFARRIAGHEVRYAWGYGGQMLYVVPALGLTVAMTSDESAASARSGHRDALHALLARIVEAVEGAEAR</sequence>
<dbReference type="InterPro" id="IPR001466">
    <property type="entry name" value="Beta-lactam-related"/>
</dbReference>
<dbReference type="Gene3D" id="3.40.710.10">
    <property type="entry name" value="DD-peptidase/beta-lactamase superfamily"/>
    <property type="match status" value="1"/>
</dbReference>
<evidence type="ECO:0000313" key="3">
    <source>
        <dbReference type="EMBL" id="MFC4727263.1"/>
    </source>
</evidence>
<dbReference type="SUPFAM" id="SSF56601">
    <property type="entry name" value="beta-lactamase/transpeptidase-like"/>
    <property type="match status" value="1"/>
</dbReference>
<reference evidence="4" key="1">
    <citation type="journal article" date="2019" name="Int. J. Syst. Evol. Microbiol.">
        <title>The Global Catalogue of Microorganisms (GCM) 10K type strain sequencing project: providing services to taxonomists for standard genome sequencing and annotation.</title>
        <authorList>
            <consortium name="The Broad Institute Genomics Platform"/>
            <consortium name="The Broad Institute Genome Sequencing Center for Infectious Disease"/>
            <person name="Wu L."/>
            <person name="Ma J."/>
        </authorList>
    </citation>
    <scope>NUCLEOTIDE SEQUENCE [LARGE SCALE GENOMIC DNA]</scope>
    <source>
        <strain evidence="4">CGMCC 1.13574</strain>
    </source>
</reference>